<evidence type="ECO:0000256" key="2">
    <source>
        <dbReference type="ARBA" id="ARBA00022441"/>
    </source>
</evidence>
<comment type="function">
    <text evidence="6">Binds to activated (phosphorylated) protein-tyrosine kinases through its SH2 domain and regulates their kinase activity. During insulin stimulation, it also binds to IRS-1.</text>
</comment>
<keyword evidence="2" id="KW-0880">Kelch repeat</keyword>
<proteinExistence type="inferred from homology"/>
<dbReference type="FunFam" id="3.30.505.10:FF:000006">
    <property type="entry name" value="Phosphatidylinositol 3-kinase regulatory subunit alpha"/>
    <property type="match status" value="1"/>
</dbReference>
<comment type="similarity">
    <text evidence="1">Belongs to the PI3K p85 subunit family.</text>
</comment>
<dbReference type="CDD" id="cd09942">
    <property type="entry name" value="SH2_nSH2_p85_like"/>
    <property type="match status" value="1"/>
</dbReference>
<dbReference type="Pfam" id="PF16454">
    <property type="entry name" value="PI3K_P85_iSH2"/>
    <property type="match status" value="1"/>
</dbReference>
<dbReference type="SMART" id="SM00612">
    <property type="entry name" value="Kelch"/>
    <property type="match status" value="4"/>
</dbReference>
<sequence>MDYQYVYSEQTLTNWQVSSLTFSTSPWPTLPPRSAKPITSFMNDNCLREAPVYPLQDAEWYWGDISREEVNEKLRDTPDGSFLVRDASTKIQGDFTLTLRKDGHSKLIKIYHREGKYGFSEPLTFCSVVELIWHYQHHPLVEYNAVLDVMLTHPVSRFQQDEQVKVDSVDVAGRKLQEYHSQYQEKSQQFDCLYEAYTKTSQEIQMKRTAIEAFNETMLIFEEQCREQERYGEECERSIRSKGTEKDLERFLMNYEKLKSRLGEIYDSKVHLEQDLRTQVQDYRETDRRINSLRPDLIELRNIRDEYLNWLNHEGVQQKRINDWLGFQDNSSDNTYVLKGESERLAHHDEGSWFVGELSRTQAEEMLMDKPTGTFLIRESSKQGCYACSVVVNVEVKHCMIYSTPRGYGFAEPYDLHCSLKELVLHYRLNSLAQHNQALDVRLEHPVHVTPVSSAFPHTATEDCLLQQTEEHHLLQTQTKLPAGLPAAAPEISGSGGGDIPATSVTTQSAEQALFASDRYARLILAQMNKMRLRTDFCDVRLRLGGRVFSVHKLVLAASSPYFSALFSGGMSEADKEEVQILGVEAPVFEVLLEFIYTGMINVTVENMQELMVAADMLQLSEVVSICGEFLKGHMDPSNCVGVYQFLEQIACMDMLAFTENYIQVHFLEVLRMVCVSDEFWGLSKGQLVKLLRSEELRIEDEYQVFTAAMDWVLQDVTKRKKHVVEVLDPVRFPLLSPQRLFKYIEGISDFSLRVALQTLLREYTEVSKSPKENKVYSLLQPAKMRPRRKARKYLYAIGGYTRLQGGRWSDSRALSCVERFDSFSQYWTTVSSLHQARSGLGVAVLEGMIYVVGGEKDSMIFDCTERYDPVTKQWAAVASLNFPRCGVGVCPCHGALYALGGWVGSEIGKTMERYDPTENKWEIIGSMAVPRYYFGCCELQGFIYVIGGISDEGMELRSAEVYDPISRRWSALPVMVTRRAYVGVACLNNCIYAVGGWNEALGSLETVEKYCPEELWWIYTVHSESIQTLFPFPHFVTLALF</sequence>
<evidence type="ECO:0000313" key="13">
    <source>
        <dbReference type="EMBL" id="CDQ73913.1"/>
    </source>
</evidence>
<dbReference type="Gene3D" id="1.25.40.420">
    <property type="match status" value="1"/>
</dbReference>
<evidence type="ECO:0000256" key="6">
    <source>
        <dbReference type="ARBA" id="ARBA00057933"/>
    </source>
</evidence>
<dbReference type="AlphaFoldDB" id="A0A060X2T3"/>
<dbReference type="CDD" id="cd18256">
    <property type="entry name" value="BTB_POZ_KLHL27_IPP"/>
    <property type="match status" value="1"/>
</dbReference>
<dbReference type="SMART" id="SM00225">
    <property type="entry name" value="BTB"/>
    <property type="match status" value="1"/>
</dbReference>
<dbReference type="Pfam" id="PF07707">
    <property type="entry name" value="BACK"/>
    <property type="match status" value="1"/>
</dbReference>
<feature type="domain" description="BTB" evidence="12">
    <location>
        <begin position="538"/>
        <end position="605"/>
    </location>
</feature>
<dbReference type="FunFam" id="1.10.287.1490:FF:000001">
    <property type="entry name" value="Putative phosphatidylinositol 3-kinase regulatory subunit alpha"/>
    <property type="match status" value="1"/>
</dbReference>
<evidence type="ECO:0000256" key="3">
    <source>
        <dbReference type="ARBA" id="ARBA00022553"/>
    </source>
</evidence>
<dbReference type="InterPro" id="IPR030104">
    <property type="entry name" value="BTB_POZ_IPP"/>
</dbReference>
<evidence type="ECO:0000313" key="14">
    <source>
        <dbReference type="Proteomes" id="UP000193380"/>
    </source>
</evidence>
<name>A0A060X2T3_ONCMY</name>
<dbReference type="Gene3D" id="2.120.10.80">
    <property type="entry name" value="Kelch-type beta propeller"/>
    <property type="match status" value="1"/>
</dbReference>
<dbReference type="Gene3D" id="3.30.710.10">
    <property type="entry name" value="Potassium Channel Kv1.1, Chain A"/>
    <property type="match status" value="1"/>
</dbReference>
<dbReference type="InterPro" id="IPR035022">
    <property type="entry name" value="PI3kinase_P85_nSH2"/>
</dbReference>
<dbReference type="Gene3D" id="1.10.287.1490">
    <property type="match status" value="1"/>
</dbReference>
<dbReference type="InterPro" id="IPR036860">
    <property type="entry name" value="SH2_dom_sf"/>
</dbReference>
<evidence type="ECO:0000256" key="10">
    <source>
        <dbReference type="PROSITE-ProRule" id="PRU00191"/>
    </source>
</evidence>
<evidence type="ECO:0000259" key="12">
    <source>
        <dbReference type="PROSITE" id="PS50097"/>
    </source>
</evidence>
<dbReference type="SMART" id="SM00252">
    <property type="entry name" value="SH2"/>
    <property type="match status" value="2"/>
</dbReference>
<reference evidence="13" key="1">
    <citation type="journal article" date="2014" name="Nat. Commun.">
        <title>The rainbow trout genome provides novel insights into evolution after whole-genome duplication in vertebrates.</title>
        <authorList>
            <person name="Berthelot C."/>
            <person name="Brunet F."/>
            <person name="Chalopin D."/>
            <person name="Juanchich A."/>
            <person name="Bernard M."/>
            <person name="Noel B."/>
            <person name="Bento P."/>
            <person name="Da Silva C."/>
            <person name="Labadie K."/>
            <person name="Alberti A."/>
            <person name="Aury J.M."/>
            <person name="Louis A."/>
            <person name="Dehais P."/>
            <person name="Bardou P."/>
            <person name="Montfort J."/>
            <person name="Klopp C."/>
            <person name="Cabau C."/>
            <person name="Gaspin C."/>
            <person name="Thorgaard G.H."/>
            <person name="Boussaha M."/>
            <person name="Quillet E."/>
            <person name="Guyomard R."/>
            <person name="Galiana D."/>
            <person name="Bobe J."/>
            <person name="Volff J.N."/>
            <person name="Genet C."/>
            <person name="Wincker P."/>
            <person name="Jaillon O."/>
            <person name="Roest Crollius H."/>
            <person name="Guiguen Y."/>
        </authorList>
    </citation>
    <scope>NUCLEOTIDE SEQUENCE [LARGE SCALE GENOMIC DNA]</scope>
</reference>
<evidence type="ECO:0000256" key="1">
    <source>
        <dbReference type="ARBA" id="ARBA00009442"/>
    </source>
</evidence>
<accession>A0A060X2T3</accession>
<dbReference type="InterPro" id="IPR000210">
    <property type="entry name" value="BTB/POZ_dom"/>
</dbReference>
<feature type="domain" description="SH2" evidence="11">
    <location>
        <begin position="353"/>
        <end position="447"/>
    </location>
</feature>
<dbReference type="FunFam" id="1.25.40.420:FF:000001">
    <property type="entry name" value="Kelch-like family member 12"/>
    <property type="match status" value="1"/>
</dbReference>
<evidence type="ECO:0000259" key="11">
    <source>
        <dbReference type="PROSITE" id="PS50001"/>
    </source>
</evidence>
<dbReference type="SMART" id="SM00875">
    <property type="entry name" value="BACK"/>
    <property type="match status" value="1"/>
</dbReference>
<dbReference type="FunFam" id="3.30.505.10:FF:000017">
    <property type="entry name" value="Phosphatidylinositol 3-kinase regulatory subunit gamma b"/>
    <property type="match status" value="1"/>
</dbReference>
<evidence type="ECO:0000256" key="4">
    <source>
        <dbReference type="ARBA" id="ARBA00022737"/>
    </source>
</evidence>
<protein>
    <recommendedName>
        <fullName evidence="8">Phosphatidylinositol 3-kinase regulatory subunit gamma</fullName>
    </recommendedName>
    <alternativeName>
        <fullName evidence="9">p55PIK</fullName>
    </alternativeName>
</protein>
<dbReference type="PaxDb" id="8022-A0A060X2T3"/>
<dbReference type="SUPFAM" id="SSF54695">
    <property type="entry name" value="POZ domain"/>
    <property type="match status" value="1"/>
</dbReference>
<feature type="domain" description="SH2" evidence="11">
    <location>
        <begin position="60"/>
        <end position="155"/>
    </location>
</feature>
<dbReference type="GO" id="GO:0003779">
    <property type="term" value="F:actin binding"/>
    <property type="evidence" value="ECO:0007669"/>
    <property type="project" value="InterPro"/>
</dbReference>
<evidence type="ECO:0000256" key="9">
    <source>
        <dbReference type="ARBA" id="ARBA00082483"/>
    </source>
</evidence>
<dbReference type="InterPro" id="IPR032498">
    <property type="entry name" value="PI3K_P85_iSH2"/>
</dbReference>
<dbReference type="PANTHER" id="PTHR24412:SF35">
    <property type="entry name" value="ACTIN-BINDING PROTEIN IPP"/>
    <property type="match status" value="1"/>
</dbReference>
<dbReference type="InterPro" id="IPR006652">
    <property type="entry name" value="Kelch_1"/>
</dbReference>
<dbReference type="Pfam" id="PF00651">
    <property type="entry name" value="BTB"/>
    <property type="match status" value="1"/>
</dbReference>
<organism evidence="13 14">
    <name type="scientific">Oncorhynchus mykiss</name>
    <name type="common">Rainbow trout</name>
    <name type="synonym">Salmo gairdneri</name>
    <dbReference type="NCBI Taxonomy" id="8022"/>
    <lineage>
        <taxon>Eukaryota</taxon>
        <taxon>Metazoa</taxon>
        <taxon>Chordata</taxon>
        <taxon>Craniata</taxon>
        <taxon>Vertebrata</taxon>
        <taxon>Euteleostomi</taxon>
        <taxon>Actinopterygii</taxon>
        <taxon>Neopterygii</taxon>
        <taxon>Teleostei</taxon>
        <taxon>Protacanthopterygii</taxon>
        <taxon>Salmoniformes</taxon>
        <taxon>Salmonidae</taxon>
        <taxon>Salmoninae</taxon>
        <taxon>Oncorhynchus</taxon>
    </lineage>
</organism>
<dbReference type="Pfam" id="PF00017">
    <property type="entry name" value="SH2"/>
    <property type="match status" value="2"/>
</dbReference>
<dbReference type="PRINTS" id="PR00401">
    <property type="entry name" value="SH2DOMAIN"/>
</dbReference>
<dbReference type="PANTHER" id="PTHR24412">
    <property type="entry name" value="KELCH PROTEIN"/>
    <property type="match status" value="1"/>
</dbReference>
<dbReference type="InterPro" id="IPR035020">
    <property type="entry name" value="PI3kinase_P85_cSH2"/>
</dbReference>
<dbReference type="InterPro" id="IPR015915">
    <property type="entry name" value="Kelch-typ_b-propeller"/>
</dbReference>
<dbReference type="EMBL" id="FR904936">
    <property type="protein sequence ID" value="CDQ73913.1"/>
    <property type="molecule type" value="Genomic_DNA"/>
</dbReference>
<comment type="subunit">
    <text evidence="7">Heterodimer of a regulatory subunit PIK3R3 and a p110 catalytic subunit (PIK3CA, PIK3CB or PIK3CD). Interacts with AXL.</text>
</comment>
<dbReference type="PROSITE" id="PS50001">
    <property type="entry name" value="SH2"/>
    <property type="match status" value="2"/>
</dbReference>
<dbReference type="SUPFAM" id="SSF117281">
    <property type="entry name" value="Kelch motif"/>
    <property type="match status" value="1"/>
</dbReference>
<dbReference type="STRING" id="8022.A0A060X2T3"/>
<dbReference type="Pfam" id="PF01344">
    <property type="entry name" value="Kelch_1"/>
    <property type="match status" value="4"/>
</dbReference>
<dbReference type="SUPFAM" id="SSF55550">
    <property type="entry name" value="SH2 domain"/>
    <property type="match status" value="2"/>
</dbReference>
<dbReference type="InterPro" id="IPR011705">
    <property type="entry name" value="BACK"/>
</dbReference>
<dbReference type="PRINTS" id="PR00678">
    <property type="entry name" value="PI3KINASEP85"/>
</dbReference>
<dbReference type="Gene3D" id="3.30.505.10">
    <property type="entry name" value="SH2 domain"/>
    <property type="match status" value="2"/>
</dbReference>
<evidence type="ECO:0000256" key="8">
    <source>
        <dbReference type="ARBA" id="ARBA00071518"/>
    </source>
</evidence>
<dbReference type="InterPro" id="IPR011333">
    <property type="entry name" value="SKP1/BTB/POZ_sf"/>
</dbReference>
<keyword evidence="5 10" id="KW-0727">SH2 domain</keyword>
<dbReference type="InterPro" id="IPR000980">
    <property type="entry name" value="SH2"/>
</dbReference>
<evidence type="ECO:0000256" key="7">
    <source>
        <dbReference type="ARBA" id="ARBA00066175"/>
    </source>
</evidence>
<reference evidence="13" key="2">
    <citation type="submission" date="2014-03" db="EMBL/GenBank/DDBJ databases">
        <authorList>
            <person name="Genoscope - CEA"/>
        </authorList>
    </citation>
    <scope>NUCLEOTIDE SEQUENCE</scope>
</reference>
<keyword evidence="3" id="KW-0597">Phosphoprotein</keyword>
<dbReference type="Proteomes" id="UP000193380">
    <property type="component" value="Unassembled WGS sequence"/>
</dbReference>
<gene>
    <name evidence="13" type="ORF">GSONMT00030832001</name>
</gene>
<dbReference type="PROSITE" id="PS50097">
    <property type="entry name" value="BTB"/>
    <property type="match status" value="1"/>
</dbReference>
<evidence type="ECO:0000256" key="5">
    <source>
        <dbReference type="ARBA" id="ARBA00022999"/>
    </source>
</evidence>
<dbReference type="CDD" id="cd09930">
    <property type="entry name" value="SH2_cSH2_p85_like"/>
    <property type="match status" value="1"/>
</dbReference>
<keyword evidence="4" id="KW-0677">Repeat</keyword>